<proteinExistence type="predicted"/>
<comment type="caution">
    <text evidence="1">The sequence shown here is derived from an EMBL/GenBank/DDBJ whole genome shotgun (WGS) entry which is preliminary data.</text>
</comment>
<evidence type="ECO:0008006" key="3">
    <source>
        <dbReference type="Google" id="ProtNLM"/>
    </source>
</evidence>
<dbReference type="Proteomes" id="UP000680038">
    <property type="component" value="Unassembled WGS sequence"/>
</dbReference>
<name>A0A916JD85_9BACT</name>
<evidence type="ECO:0000313" key="2">
    <source>
        <dbReference type="Proteomes" id="UP000680038"/>
    </source>
</evidence>
<reference evidence="1" key="1">
    <citation type="submission" date="2021-04" db="EMBL/GenBank/DDBJ databases">
        <authorList>
            <person name="Rodrigo-Torres L."/>
            <person name="Arahal R. D."/>
            <person name="Lucena T."/>
        </authorList>
    </citation>
    <scope>NUCLEOTIDE SEQUENCE</scope>
    <source>
        <strain evidence="1">CECT 9275</strain>
    </source>
</reference>
<protein>
    <recommendedName>
        <fullName evidence="3">Carboxypeptidase-like regulatory domain-containing protein</fullName>
    </recommendedName>
</protein>
<dbReference type="EMBL" id="CAJRAF010000002">
    <property type="protein sequence ID" value="CAG5003911.1"/>
    <property type="molecule type" value="Genomic_DNA"/>
</dbReference>
<accession>A0A916JD85</accession>
<organism evidence="1 2">
    <name type="scientific">Dyadobacter helix</name>
    <dbReference type="NCBI Taxonomy" id="2822344"/>
    <lineage>
        <taxon>Bacteria</taxon>
        <taxon>Pseudomonadati</taxon>
        <taxon>Bacteroidota</taxon>
        <taxon>Cytophagia</taxon>
        <taxon>Cytophagales</taxon>
        <taxon>Spirosomataceae</taxon>
        <taxon>Dyadobacter</taxon>
    </lineage>
</organism>
<dbReference type="Pfam" id="PF13715">
    <property type="entry name" value="CarbopepD_reg_2"/>
    <property type="match status" value="1"/>
</dbReference>
<evidence type="ECO:0000313" key="1">
    <source>
        <dbReference type="EMBL" id="CAG5003911.1"/>
    </source>
</evidence>
<dbReference type="SUPFAM" id="SSF49464">
    <property type="entry name" value="Carboxypeptidase regulatory domain-like"/>
    <property type="match status" value="1"/>
</dbReference>
<keyword evidence="2" id="KW-1185">Reference proteome</keyword>
<dbReference type="AlphaFoldDB" id="A0A916JD85"/>
<gene>
    <name evidence="1" type="ORF">DYBT9275_03256</name>
</gene>
<dbReference type="Gene3D" id="2.60.40.1120">
    <property type="entry name" value="Carboxypeptidase-like, regulatory domain"/>
    <property type="match status" value="1"/>
</dbReference>
<sequence length="384" mass="43488">MSHSNAQGMSGKTKRSAQYALWALLLFLSVVSRAQQTTVTLSGRVTDEKSGQPLPFANVFVNNSSIGTNADVNGNYKLPNLPLGTIEIAVSFLGYETIKQTLRFEQAGNKTIVFKMREGMQLGEAVVYAKKNKKREKYLKIITRELLGNSKFSKQCKIVNPEVLRISMEDDGHLSAQTNNPLIIENYALGYRIHQDLDDFDYYAGKLYYGGSTRFELLVPKDEIQKKLWRANQKLAYQGSLKHLLASMVSDSLTENGFKVYQAIPDSMRMFKTVRSPNGYNSISHHIHNRIEETRGFRLVQPGELPTERLVVSYTQLEIFNMKKQGKSPYPDMPYGYTQITMPRGYIVITPQGWVSMPMGFEIAGDLGNDRFANLLPADWIRDL</sequence>
<dbReference type="RefSeq" id="WP_229252782.1">
    <property type="nucleotide sequence ID" value="NZ_CAJRAF010000002.1"/>
</dbReference>
<dbReference type="InterPro" id="IPR008969">
    <property type="entry name" value="CarboxyPept-like_regulatory"/>
</dbReference>